<evidence type="ECO:0008006" key="3">
    <source>
        <dbReference type="Google" id="ProtNLM"/>
    </source>
</evidence>
<sequence length="118" mass="13573">MEEKQRPSLSEIKAILTQFEIPGVCDSSVKAFVSEEDGNEYLVWLVDNGCTKYVLKQAKAYEIDAYRCFFSDRQPYIPSFFGACHYNGQEYFITEFFAGTDLRVCDRKRLTLVLDALA</sequence>
<keyword evidence="2" id="KW-1185">Reference proteome</keyword>
<dbReference type="EMBL" id="JAUMVS010000235">
    <property type="protein sequence ID" value="MDO4842612.1"/>
    <property type="molecule type" value="Genomic_DNA"/>
</dbReference>
<reference evidence="1" key="1">
    <citation type="submission" date="2023-07" db="EMBL/GenBank/DDBJ databases">
        <title>Between Cages and Wild: Unraveling the Impact of Captivity on Animal Microbiomes and Antimicrobial Resistance.</title>
        <authorList>
            <person name="Schmartz G.P."/>
            <person name="Rehner J."/>
            <person name="Schuff M.J."/>
            <person name="Becker S.L."/>
            <person name="Kravczyk M."/>
            <person name="Gurevich A."/>
            <person name="Francke R."/>
            <person name="Mueller R."/>
            <person name="Keller V."/>
            <person name="Keller A."/>
        </authorList>
    </citation>
    <scope>NUCLEOTIDE SEQUENCE</scope>
    <source>
        <strain evidence="1">S12M_St_49</strain>
    </source>
</reference>
<protein>
    <recommendedName>
        <fullName evidence="3">Aminoglycoside phosphotransferase domain-containing protein</fullName>
    </recommendedName>
</protein>
<evidence type="ECO:0000313" key="2">
    <source>
        <dbReference type="Proteomes" id="UP001168575"/>
    </source>
</evidence>
<name>A0AA43RMW0_9ACTN</name>
<comment type="caution">
    <text evidence="1">The sequence shown here is derived from an EMBL/GenBank/DDBJ whole genome shotgun (WGS) entry which is preliminary data.</text>
</comment>
<proteinExistence type="predicted"/>
<accession>A0AA43RMW0</accession>
<dbReference type="InterPro" id="IPR011009">
    <property type="entry name" value="Kinase-like_dom_sf"/>
</dbReference>
<dbReference type="SUPFAM" id="SSF56112">
    <property type="entry name" value="Protein kinase-like (PK-like)"/>
    <property type="match status" value="1"/>
</dbReference>
<dbReference type="Proteomes" id="UP001168575">
    <property type="component" value="Unassembled WGS sequence"/>
</dbReference>
<dbReference type="AlphaFoldDB" id="A0AA43RMW0"/>
<feature type="non-terminal residue" evidence="1">
    <location>
        <position position="118"/>
    </location>
</feature>
<organism evidence="1 2">
    <name type="scientific">Phoenicibacter congonensis</name>
    <dbReference type="NCBI Taxonomy" id="1944646"/>
    <lineage>
        <taxon>Bacteria</taxon>
        <taxon>Bacillati</taxon>
        <taxon>Actinomycetota</taxon>
        <taxon>Coriobacteriia</taxon>
        <taxon>Eggerthellales</taxon>
        <taxon>Eggerthellaceae</taxon>
        <taxon>Phoenicibacter</taxon>
    </lineage>
</organism>
<evidence type="ECO:0000313" key="1">
    <source>
        <dbReference type="EMBL" id="MDO4842612.1"/>
    </source>
</evidence>
<gene>
    <name evidence="1" type="ORF">Q3982_08070</name>
</gene>